<dbReference type="Pfam" id="PF07885">
    <property type="entry name" value="Ion_trans_2"/>
    <property type="match status" value="1"/>
</dbReference>
<dbReference type="SUPFAM" id="SSF81296">
    <property type="entry name" value="E set domains"/>
    <property type="match status" value="1"/>
</dbReference>
<dbReference type="GO" id="GO:0034702">
    <property type="term" value="C:monoatomic ion channel complex"/>
    <property type="evidence" value="ECO:0007669"/>
    <property type="project" value="UniProtKB-KW"/>
</dbReference>
<evidence type="ECO:0000259" key="12">
    <source>
        <dbReference type="Pfam" id="PF07885"/>
    </source>
</evidence>
<feature type="domain" description="Inward rectifier potassium channel C-terminal" evidence="13">
    <location>
        <begin position="167"/>
        <end position="330"/>
    </location>
</feature>
<evidence type="ECO:0000313" key="14">
    <source>
        <dbReference type="EMBL" id="MCA9756484.1"/>
    </source>
</evidence>
<dbReference type="GO" id="GO:0005242">
    <property type="term" value="F:inward rectifier potassium channel activity"/>
    <property type="evidence" value="ECO:0007669"/>
    <property type="project" value="InterPro"/>
</dbReference>
<evidence type="ECO:0000256" key="5">
    <source>
        <dbReference type="ARBA" id="ARBA00022882"/>
    </source>
</evidence>
<proteinExistence type="predicted"/>
<dbReference type="GO" id="GO:0034765">
    <property type="term" value="P:regulation of monoatomic ion transmembrane transport"/>
    <property type="evidence" value="ECO:0007669"/>
    <property type="project" value="TreeGrafter"/>
</dbReference>
<dbReference type="InterPro" id="IPR013099">
    <property type="entry name" value="K_chnl_dom"/>
</dbReference>
<keyword evidence="4 11" id="KW-0812">Transmembrane</keyword>
<keyword evidence="9 11" id="KW-0472">Membrane</keyword>
<evidence type="ECO:0000256" key="8">
    <source>
        <dbReference type="ARBA" id="ARBA00023065"/>
    </source>
</evidence>
<name>A0A956SEM8_UNCEI</name>
<gene>
    <name evidence="14" type="ORF">KDA27_11835</name>
</gene>
<keyword evidence="3" id="KW-0633">Potassium transport</keyword>
<feature type="transmembrane region" description="Helical" evidence="11">
    <location>
        <begin position="135"/>
        <end position="157"/>
    </location>
</feature>
<dbReference type="GO" id="GO:0005886">
    <property type="term" value="C:plasma membrane"/>
    <property type="evidence" value="ECO:0007669"/>
    <property type="project" value="TreeGrafter"/>
</dbReference>
<dbReference type="EMBL" id="JAGQHS010000055">
    <property type="protein sequence ID" value="MCA9756484.1"/>
    <property type="molecule type" value="Genomic_DNA"/>
</dbReference>
<dbReference type="GO" id="GO:1990573">
    <property type="term" value="P:potassium ion import across plasma membrane"/>
    <property type="evidence" value="ECO:0007669"/>
    <property type="project" value="TreeGrafter"/>
</dbReference>
<dbReference type="PRINTS" id="PR01320">
    <property type="entry name" value="KIRCHANNEL"/>
</dbReference>
<evidence type="ECO:0000313" key="15">
    <source>
        <dbReference type="Proteomes" id="UP000739538"/>
    </source>
</evidence>
<feature type="transmembrane region" description="Helical" evidence="11">
    <location>
        <begin position="68"/>
        <end position="91"/>
    </location>
</feature>
<dbReference type="PANTHER" id="PTHR11767">
    <property type="entry name" value="INWARD RECTIFIER POTASSIUM CHANNEL"/>
    <property type="match status" value="1"/>
</dbReference>
<dbReference type="InterPro" id="IPR016449">
    <property type="entry name" value="K_chnl_inward-rec_Kir"/>
</dbReference>
<evidence type="ECO:0000259" key="13">
    <source>
        <dbReference type="Pfam" id="PF17655"/>
    </source>
</evidence>
<evidence type="ECO:0000256" key="4">
    <source>
        <dbReference type="ARBA" id="ARBA00022692"/>
    </source>
</evidence>
<evidence type="ECO:0000256" key="9">
    <source>
        <dbReference type="ARBA" id="ARBA00023136"/>
    </source>
</evidence>
<accession>A0A956SEM8</accession>
<keyword evidence="6" id="KW-0630">Potassium</keyword>
<protein>
    <recommendedName>
        <fullName evidence="16">Transporter</fullName>
    </recommendedName>
</protein>
<dbReference type="InterPro" id="IPR013518">
    <property type="entry name" value="K_chnl_inward-rec_Kir_cyto"/>
</dbReference>
<dbReference type="Gene3D" id="2.60.40.1400">
    <property type="entry name" value="G protein-activated inward rectifier potassium channel 1"/>
    <property type="match status" value="1"/>
</dbReference>
<feature type="domain" description="Potassium channel" evidence="12">
    <location>
        <begin position="85"/>
        <end position="159"/>
    </location>
</feature>
<dbReference type="Gene3D" id="1.10.287.70">
    <property type="match status" value="1"/>
</dbReference>
<evidence type="ECO:0008006" key="16">
    <source>
        <dbReference type="Google" id="ProtNLM"/>
    </source>
</evidence>
<dbReference type="Proteomes" id="UP000739538">
    <property type="component" value="Unassembled WGS sequence"/>
</dbReference>
<dbReference type="AlphaFoldDB" id="A0A956SEM8"/>
<evidence type="ECO:0000256" key="10">
    <source>
        <dbReference type="ARBA" id="ARBA00023303"/>
    </source>
</evidence>
<evidence type="ECO:0000256" key="2">
    <source>
        <dbReference type="ARBA" id="ARBA00022448"/>
    </source>
</evidence>
<sequence>MRRQRHRDGRSDRVARSARPTDLGFGIQSIASQRMLLRDGEFNIERRGFGLFGALHVYHTLLTLPWKWFTALAAGFYVVCNVVFAGIYLALGPGTLLSTGDGIPTAALRAFFFSVETISTIGYGNIVPVGVPANIVMTVESFLGIVLFALVTGLVFARFARPVAKVLYSEKAIIAPYGDGEAFEFRIVNGRSNQLIDMRAQVFYSRVVERDGVRQRVFDELKLERRRIAFFALSWTIVHPLDEDSPLWGVTPESLFEGDAEFLVLLSAVDETFHQQVYSRSSYKANEVLFGARFERMFELGDEGRPVLHRDRLSAVEKVARPAVVATAATAERSATDG</sequence>
<dbReference type="InterPro" id="IPR014756">
    <property type="entry name" value="Ig_E-set"/>
</dbReference>
<organism evidence="14 15">
    <name type="scientific">Eiseniibacteriota bacterium</name>
    <dbReference type="NCBI Taxonomy" id="2212470"/>
    <lineage>
        <taxon>Bacteria</taxon>
        <taxon>Candidatus Eiseniibacteriota</taxon>
    </lineage>
</organism>
<dbReference type="SUPFAM" id="SSF81324">
    <property type="entry name" value="Voltage-gated potassium channels"/>
    <property type="match status" value="1"/>
</dbReference>
<evidence type="ECO:0000256" key="6">
    <source>
        <dbReference type="ARBA" id="ARBA00022958"/>
    </source>
</evidence>
<comment type="caution">
    <text evidence="14">The sequence shown here is derived from an EMBL/GenBank/DDBJ whole genome shotgun (WGS) entry which is preliminary data.</text>
</comment>
<keyword evidence="8" id="KW-0406">Ion transport</keyword>
<dbReference type="InterPro" id="IPR041647">
    <property type="entry name" value="IRK_C"/>
</dbReference>
<evidence type="ECO:0000256" key="7">
    <source>
        <dbReference type="ARBA" id="ARBA00022989"/>
    </source>
</evidence>
<keyword evidence="5" id="KW-0851">Voltage-gated channel</keyword>
<reference evidence="14" key="1">
    <citation type="submission" date="2020-04" db="EMBL/GenBank/DDBJ databases">
        <authorList>
            <person name="Zhang T."/>
        </authorList>
    </citation>
    <scope>NUCLEOTIDE SEQUENCE</scope>
    <source>
        <strain evidence="14">HKST-UBA02</strain>
    </source>
</reference>
<dbReference type="Pfam" id="PF17655">
    <property type="entry name" value="IRK_C"/>
    <property type="match status" value="1"/>
</dbReference>
<keyword evidence="10" id="KW-0407">Ion channel</keyword>
<reference evidence="14" key="2">
    <citation type="journal article" date="2021" name="Microbiome">
        <title>Successional dynamics and alternative stable states in a saline activated sludge microbial community over 9 years.</title>
        <authorList>
            <person name="Wang Y."/>
            <person name="Ye J."/>
            <person name="Ju F."/>
            <person name="Liu L."/>
            <person name="Boyd J.A."/>
            <person name="Deng Y."/>
            <person name="Parks D.H."/>
            <person name="Jiang X."/>
            <person name="Yin X."/>
            <person name="Woodcroft B.J."/>
            <person name="Tyson G.W."/>
            <person name="Hugenholtz P."/>
            <person name="Polz M.F."/>
            <person name="Zhang T."/>
        </authorList>
    </citation>
    <scope>NUCLEOTIDE SEQUENCE</scope>
    <source>
        <strain evidence="14">HKST-UBA02</strain>
    </source>
</reference>
<comment type="subcellular location">
    <subcellularLocation>
        <location evidence="1">Membrane</location>
        <topology evidence="1">Multi-pass membrane protein</topology>
    </subcellularLocation>
</comment>
<evidence type="ECO:0000256" key="3">
    <source>
        <dbReference type="ARBA" id="ARBA00022538"/>
    </source>
</evidence>
<keyword evidence="7 11" id="KW-1133">Transmembrane helix</keyword>
<evidence type="ECO:0000256" key="1">
    <source>
        <dbReference type="ARBA" id="ARBA00004141"/>
    </source>
</evidence>
<evidence type="ECO:0000256" key="11">
    <source>
        <dbReference type="SAM" id="Phobius"/>
    </source>
</evidence>
<keyword evidence="2" id="KW-0813">Transport</keyword>
<feature type="transmembrane region" description="Helical" evidence="11">
    <location>
        <begin position="103"/>
        <end position="123"/>
    </location>
</feature>